<dbReference type="AlphaFoldDB" id="A0ABD2QI92"/>
<keyword evidence="1" id="KW-0812">Transmembrane</keyword>
<dbReference type="EMBL" id="JBJKFK010000152">
    <property type="protein sequence ID" value="KAL3319263.1"/>
    <property type="molecule type" value="Genomic_DNA"/>
</dbReference>
<evidence type="ECO:0000313" key="2">
    <source>
        <dbReference type="EMBL" id="KAL3319263.1"/>
    </source>
</evidence>
<keyword evidence="1" id="KW-0472">Membrane</keyword>
<proteinExistence type="predicted"/>
<protein>
    <submittedName>
        <fullName evidence="2">Uncharacterized protein</fullName>
    </submittedName>
</protein>
<gene>
    <name evidence="2" type="ORF">Ciccas_002070</name>
</gene>
<evidence type="ECO:0000256" key="1">
    <source>
        <dbReference type="SAM" id="Phobius"/>
    </source>
</evidence>
<evidence type="ECO:0000313" key="3">
    <source>
        <dbReference type="Proteomes" id="UP001626550"/>
    </source>
</evidence>
<organism evidence="2 3">
    <name type="scientific">Cichlidogyrus casuarinus</name>
    <dbReference type="NCBI Taxonomy" id="1844966"/>
    <lineage>
        <taxon>Eukaryota</taxon>
        <taxon>Metazoa</taxon>
        <taxon>Spiralia</taxon>
        <taxon>Lophotrochozoa</taxon>
        <taxon>Platyhelminthes</taxon>
        <taxon>Monogenea</taxon>
        <taxon>Monopisthocotylea</taxon>
        <taxon>Dactylogyridea</taxon>
        <taxon>Ancyrocephalidae</taxon>
        <taxon>Cichlidogyrus</taxon>
    </lineage>
</organism>
<accession>A0ABD2QI92</accession>
<keyword evidence="3" id="KW-1185">Reference proteome</keyword>
<feature type="transmembrane region" description="Helical" evidence="1">
    <location>
        <begin position="49"/>
        <end position="69"/>
    </location>
</feature>
<comment type="caution">
    <text evidence="2">The sequence shown here is derived from an EMBL/GenBank/DDBJ whole genome shotgun (WGS) entry which is preliminary data.</text>
</comment>
<feature type="transmembrane region" description="Helical" evidence="1">
    <location>
        <begin position="16"/>
        <end position="37"/>
    </location>
</feature>
<dbReference type="Proteomes" id="UP001626550">
    <property type="component" value="Unassembled WGS sequence"/>
</dbReference>
<name>A0ABD2QI92_9PLAT</name>
<keyword evidence="1" id="KW-1133">Transmembrane helix</keyword>
<sequence length="198" mass="22629">MTNLGERIALLKYQPLPIISIALGIYGQIAFLSGLMIPATPNSTWVVAHYLVFYFLYSSTILAEIGAILKDPGYVEAEKEKEEPLPCDLWGIKSDETTLELVLRHKLRFKKRCEEARRKFGHAEFETNEAEDQRILSKVNVPRKPNRPILLALREIMGKNIPTALVIFPMAHLLYDGWKFCFGESKQRSESINSIKHL</sequence>
<reference evidence="2 3" key="1">
    <citation type="submission" date="2024-11" db="EMBL/GenBank/DDBJ databases">
        <title>Adaptive evolution of stress response genes in parasites aligns with host niche diversity.</title>
        <authorList>
            <person name="Hahn C."/>
            <person name="Resl P."/>
        </authorList>
    </citation>
    <scope>NUCLEOTIDE SEQUENCE [LARGE SCALE GENOMIC DNA]</scope>
    <source>
        <strain evidence="2">EGGRZ-B1_66</strain>
        <tissue evidence="2">Body</tissue>
    </source>
</reference>